<dbReference type="KEGG" id="tsr:106537829"/>
<dbReference type="Pfam" id="PF00083">
    <property type="entry name" value="Sugar_tr"/>
    <property type="match status" value="1"/>
</dbReference>
<keyword evidence="11 15" id="KW-0472">Membrane</keyword>
<evidence type="ECO:0000259" key="16">
    <source>
        <dbReference type="PROSITE" id="PS50850"/>
    </source>
</evidence>
<evidence type="ECO:0000256" key="11">
    <source>
        <dbReference type="ARBA" id="ARBA00023136"/>
    </source>
</evidence>
<proteinExistence type="inferred from homology"/>
<protein>
    <recommendedName>
        <fullName evidence="5">Solute carrier family 2, facilitated glucose transporter member 5</fullName>
    </recommendedName>
    <alternativeName>
        <fullName evidence="13">Fructose transporter</fullName>
    </alternativeName>
    <alternativeName>
        <fullName evidence="12">Glucose transporter type 5, small intestine</fullName>
    </alternativeName>
</protein>
<dbReference type="InterPro" id="IPR045263">
    <property type="entry name" value="GLUT"/>
</dbReference>
<dbReference type="InterPro" id="IPR005828">
    <property type="entry name" value="MFS_sugar_transport-like"/>
</dbReference>
<dbReference type="PANTHER" id="PTHR23503">
    <property type="entry name" value="SOLUTE CARRIER FAMILY 2"/>
    <property type="match status" value="1"/>
</dbReference>
<keyword evidence="7" id="KW-1003">Cell membrane</keyword>
<feature type="domain" description="Major facilitator superfamily (MFS) profile" evidence="16">
    <location>
        <begin position="18"/>
        <end position="461"/>
    </location>
</feature>
<evidence type="ECO:0000256" key="13">
    <source>
        <dbReference type="ARBA" id="ARBA00031099"/>
    </source>
</evidence>
<dbReference type="RefSeq" id="XP_013907565.1">
    <property type="nucleotide sequence ID" value="XM_014052090.1"/>
</dbReference>
<dbReference type="InterPro" id="IPR020846">
    <property type="entry name" value="MFS_dom"/>
</dbReference>
<dbReference type="GO" id="GO:0055056">
    <property type="term" value="F:D-glucose transmembrane transporter activity"/>
    <property type="evidence" value="ECO:0007669"/>
    <property type="project" value="TreeGrafter"/>
</dbReference>
<feature type="transmembrane region" description="Helical" evidence="15">
    <location>
        <begin position="66"/>
        <end position="91"/>
    </location>
</feature>
<reference evidence="18" key="1">
    <citation type="submission" date="2025-08" db="UniProtKB">
        <authorList>
            <consortium name="RefSeq"/>
        </authorList>
    </citation>
    <scope>IDENTIFICATION</scope>
    <source>
        <tissue evidence="18">Skeletal muscle</tissue>
    </source>
</reference>
<evidence type="ECO:0000256" key="4">
    <source>
        <dbReference type="ARBA" id="ARBA00007004"/>
    </source>
</evidence>
<evidence type="ECO:0000256" key="2">
    <source>
        <dbReference type="ARBA" id="ARBA00004135"/>
    </source>
</evidence>
<keyword evidence="8" id="KW-0762">Sugar transport</keyword>
<evidence type="ECO:0000313" key="17">
    <source>
        <dbReference type="Proteomes" id="UP000504617"/>
    </source>
</evidence>
<dbReference type="AlphaFoldDB" id="A0A6I9XS50"/>
<evidence type="ECO:0000256" key="9">
    <source>
        <dbReference type="ARBA" id="ARBA00022692"/>
    </source>
</evidence>
<comment type="subcellular location">
    <subcellularLocation>
        <location evidence="2">Cell membrane</location>
        <location evidence="2">Sarcolemma</location>
    </subcellularLocation>
    <subcellularLocation>
        <location evidence="3">Cell membrane</location>
        <topology evidence="3">Multi-pass membrane protein</topology>
    </subcellularLocation>
</comment>
<dbReference type="GO" id="GO:0046323">
    <property type="term" value="P:D-glucose import"/>
    <property type="evidence" value="ECO:0007669"/>
    <property type="project" value="TreeGrafter"/>
</dbReference>
<evidence type="ECO:0000256" key="8">
    <source>
        <dbReference type="ARBA" id="ARBA00022597"/>
    </source>
</evidence>
<feature type="transmembrane region" description="Helical" evidence="15">
    <location>
        <begin position="155"/>
        <end position="176"/>
    </location>
</feature>
<dbReference type="Gene3D" id="1.20.1250.20">
    <property type="entry name" value="MFS general substrate transporter like domains"/>
    <property type="match status" value="1"/>
</dbReference>
<feature type="transmembrane region" description="Helical" evidence="15">
    <location>
        <begin position="314"/>
        <end position="333"/>
    </location>
</feature>
<evidence type="ECO:0000313" key="18">
    <source>
        <dbReference type="RefSeq" id="XP_013907565.1"/>
    </source>
</evidence>
<feature type="transmembrane region" description="Helical" evidence="15">
    <location>
        <begin position="124"/>
        <end position="143"/>
    </location>
</feature>
<keyword evidence="6 14" id="KW-0813">Transport</keyword>
<evidence type="ECO:0000256" key="12">
    <source>
        <dbReference type="ARBA" id="ARBA00029961"/>
    </source>
</evidence>
<dbReference type="FunFam" id="1.20.1250.20:FF:001511">
    <property type="entry name" value="Solute carrier family 2, facilitated glucose transporter member 5"/>
    <property type="match status" value="1"/>
</dbReference>
<evidence type="ECO:0000256" key="3">
    <source>
        <dbReference type="ARBA" id="ARBA00004651"/>
    </source>
</evidence>
<dbReference type="Proteomes" id="UP000504617">
    <property type="component" value="Unplaced"/>
</dbReference>
<comment type="similarity">
    <text evidence="4">Belongs to the major facilitator superfamily. Sugar transporter (TC 2.A.1.1) family. Glucose transporter subfamily.</text>
</comment>
<dbReference type="GO" id="GO:0005353">
    <property type="term" value="F:fructose transmembrane transporter activity"/>
    <property type="evidence" value="ECO:0007669"/>
    <property type="project" value="UniProtKB-ARBA"/>
</dbReference>
<feature type="transmembrane region" description="Helical" evidence="15">
    <location>
        <begin position="98"/>
        <end position="118"/>
    </location>
</feature>
<feature type="transmembrane region" description="Helical" evidence="15">
    <location>
        <begin position="368"/>
        <end position="387"/>
    </location>
</feature>
<organism evidence="17 18">
    <name type="scientific">Thamnophis sirtalis</name>
    <dbReference type="NCBI Taxonomy" id="35019"/>
    <lineage>
        <taxon>Eukaryota</taxon>
        <taxon>Metazoa</taxon>
        <taxon>Chordata</taxon>
        <taxon>Craniata</taxon>
        <taxon>Vertebrata</taxon>
        <taxon>Euteleostomi</taxon>
        <taxon>Lepidosauria</taxon>
        <taxon>Squamata</taxon>
        <taxon>Bifurcata</taxon>
        <taxon>Unidentata</taxon>
        <taxon>Episquamata</taxon>
        <taxon>Toxicofera</taxon>
        <taxon>Serpentes</taxon>
        <taxon>Colubroidea</taxon>
        <taxon>Colubridae</taxon>
        <taxon>Natricinae</taxon>
        <taxon>Thamnophis</taxon>
    </lineage>
</organism>
<dbReference type="PROSITE" id="PS00217">
    <property type="entry name" value="SUGAR_TRANSPORT_2"/>
    <property type="match status" value="1"/>
</dbReference>
<name>A0A6I9XS50_9SAUR</name>
<dbReference type="InterPro" id="IPR036259">
    <property type="entry name" value="MFS_trans_sf"/>
</dbReference>
<evidence type="ECO:0000256" key="7">
    <source>
        <dbReference type="ARBA" id="ARBA00022475"/>
    </source>
</evidence>
<feature type="transmembrane region" description="Helical" evidence="15">
    <location>
        <begin position="14"/>
        <end position="31"/>
    </location>
</feature>
<feature type="transmembrane region" description="Helical" evidence="15">
    <location>
        <begin position="408"/>
        <end position="431"/>
    </location>
</feature>
<dbReference type="OrthoDB" id="4142200at2759"/>
<keyword evidence="10 15" id="KW-1133">Transmembrane helix</keyword>
<dbReference type="GO" id="GO:0042383">
    <property type="term" value="C:sarcolemma"/>
    <property type="evidence" value="ECO:0007669"/>
    <property type="project" value="UniProtKB-SubCell"/>
</dbReference>
<evidence type="ECO:0000256" key="5">
    <source>
        <dbReference type="ARBA" id="ARBA00015973"/>
    </source>
</evidence>
<feature type="transmembrane region" description="Helical" evidence="15">
    <location>
        <begin position="188"/>
        <end position="210"/>
    </location>
</feature>
<evidence type="ECO:0000256" key="15">
    <source>
        <dbReference type="SAM" id="Phobius"/>
    </source>
</evidence>
<dbReference type="PANTHER" id="PTHR23503:SF54">
    <property type="entry name" value="MAJOR FACILITATOR SUPERFAMILY (MFS) PROFILE DOMAIN-CONTAINING PROTEIN"/>
    <property type="match status" value="1"/>
</dbReference>
<dbReference type="GO" id="GO:0070837">
    <property type="term" value="P:dehydroascorbic acid transport"/>
    <property type="evidence" value="ECO:0007669"/>
    <property type="project" value="TreeGrafter"/>
</dbReference>
<evidence type="ECO:0000256" key="6">
    <source>
        <dbReference type="ARBA" id="ARBA00022448"/>
    </source>
</evidence>
<comment type="catalytic activity">
    <reaction evidence="1">
        <text>D-fructose(out) = D-fructose(in)</text>
        <dbReference type="Rhea" id="RHEA:60372"/>
        <dbReference type="ChEBI" id="CHEBI:37721"/>
    </reaction>
</comment>
<dbReference type="SUPFAM" id="SSF103473">
    <property type="entry name" value="MFS general substrate transporter"/>
    <property type="match status" value="1"/>
</dbReference>
<evidence type="ECO:0000256" key="1">
    <source>
        <dbReference type="ARBA" id="ARBA00000590"/>
    </source>
</evidence>
<sequence>MAVIFWDVIQYQRLLLMVVILGIGGSLQVGFQGSMITYASLHIKEFINETWLERFGHSVHPSTLTLLWSSVVSIFGLGGLLGSMSSGCLAAKYGKKNCFLGSNMLMVASAFLLGFSKMARSVELILVGRFLCGISTGVCILLHPQYLGEVSPKKLRGFTTSTASMFWCLGKVLGQVMGLRELLGSGALWPMLLAFSGATAVVPLLVLPFFPESPPHLLLHRGDEEGCVKAMKTFWGEKPHWAELDDLQKEQAALNSTQSKSLLELVKEPSLRWQLYMLLVLAVTTQLSGIQAIYSYTFEVIQATGFHLEQIPYLALGVSLCEFLSTILCSFIIERFGRKMLLWAGYALMGTMLAGITLSLSLQPWFSWMPYCCLSLIFCFVFVFGLGPAGATVSLRMEMFDQSSRAPAFAISGTLSWAGVFVIGMVFPLMLENVRQFSFLIFMGILYTSGFIVYFFLPETKKKSILEIQEEFDKLNFKKKQIPVLDAKLTKDHELCTKL</sequence>
<dbReference type="GeneID" id="106537829"/>
<evidence type="ECO:0000256" key="10">
    <source>
        <dbReference type="ARBA" id="ARBA00022989"/>
    </source>
</evidence>
<feature type="transmembrane region" description="Helical" evidence="15">
    <location>
        <begin position="437"/>
        <end position="457"/>
    </location>
</feature>
<keyword evidence="17" id="KW-1185">Reference proteome</keyword>
<dbReference type="NCBIfam" id="TIGR00879">
    <property type="entry name" value="SP"/>
    <property type="match status" value="1"/>
</dbReference>
<dbReference type="InterPro" id="IPR005829">
    <property type="entry name" value="Sugar_transporter_CS"/>
</dbReference>
<evidence type="ECO:0000256" key="14">
    <source>
        <dbReference type="RuleBase" id="RU003346"/>
    </source>
</evidence>
<accession>A0A6I9XS50</accession>
<dbReference type="GO" id="GO:1990539">
    <property type="term" value="P:fructose import across plasma membrane"/>
    <property type="evidence" value="ECO:0007669"/>
    <property type="project" value="UniProtKB-ARBA"/>
</dbReference>
<keyword evidence="9 15" id="KW-0812">Transmembrane</keyword>
<gene>
    <name evidence="18" type="primary">LOC106537829</name>
</gene>
<dbReference type="InterPro" id="IPR003663">
    <property type="entry name" value="Sugar/inositol_transpt"/>
</dbReference>
<feature type="transmembrane region" description="Helical" evidence="15">
    <location>
        <begin position="275"/>
        <end position="294"/>
    </location>
</feature>
<dbReference type="PROSITE" id="PS50850">
    <property type="entry name" value="MFS"/>
    <property type="match status" value="1"/>
</dbReference>
<feature type="transmembrane region" description="Helical" evidence="15">
    <location>
        <begin position="340"/>
        <end position="362"/>
    </location>
</feature>